<gene>
    <name evidence="1" type="primary">pin</name>
    <name evidence="1" type="ORF">NCTC7304_03436</name>
</gene>
<accession>A0A379SWR1</accession>
<organism evidence="1 2">
    <name type="scientific">Salmonella enterica subsp. arizonae</name>
    <dbReference type="NCBI Taxonomy" id="59203"/>
    <lineage>
        <taxon>Bacteria</taxon>
        <taxon>Pseudomonadati</taxon>
        <taxon>Pseudomonadota</taxon>
        <taxon>Gammaproteobacteria</taxon>
        <taxon>Enterobacterales</taxon>
        <taxon>Enterobacteriaceae</taxon>
        <taxon>Salmonella</taxon>
    </lineage>
</organism>
<evidence type="ECO:0000313" key="2">
    <source>
        <dbReference type="Proteomes" id="UP000254762"/>
    </source>
</evidence>
<reference evidence="1 2" key="1">
    <citation type="submission" date="2018-06" db="EMBL/GenBank/DDBJ databases">
        <authorList>
            <consortium name="Pathogen Informatics"/>
            <person name="Doyle S."/>
        </authorList>
    </citation>
    <scope>NUCLEOTIDE SEQUENCE [LARGE SCALE GENOMIC DNA]</scope>
    <source>
        <strain evidence="1 2">NCTC7304</strain>
    </source>
</reference>
<dbReference type="Proteomes" id="UP000254762">
    <property type="component" value="Unassembled WGS sequence"/>
</dbReference>
<name>A0A379SWR1_SALER</name>
<sequence length="413" mass="42016">MAKNDFKPFATGKGANVTSQSDWEALPALLSGFTAGKASSAQVNKALRQASFIAAALAQYTASKSGQDVLDDGDLSGFIAKMSAAFGKDFQTLDATLTALAGLATGADKLPYFTGNDTAGQTDLTSVGRDIIGKASIADILTYLGLGETVNQAAGAMQKSQNGADIPDTALFRQSIGVYDASTSQKGLVRLNGGVSNADDTLGATSGAVKIAYDTAISAANIAKTKWSAVDATISQKGIVMLSDNTGVPDSATAATTTAVNYVLKQAIAAYSLAESKYTAEGATTGKAGLVQLVNSMGGSGSLVMSQEAVTTAIQTYPSLGKGQTLQDLRGSRSIDATYTNSTGFPIAVYVRVSGGYSAGLYTYVNGIEFGGGGSTASNTSIATAFFIVPNGATYRVTATGASPALQAWAELR</sequence>
<dbReference type="GO" id="GO:0019062">
    <property type="term" value="P:virion attachment to host cell"/>
    <property type="evidence" value="ECO:0007669"/>
    <property type="project" value="InterPro"/>
</dbReference>
<dbReference type="GO" id="GO:0046718">
    <property type="term" value="P:symbiont entry into host cell"/>
    <property type="evidence" value="ECO:0007669"/>
    <property type="project" value="InterPro"/>
</dbReference>
<proteinExistence type="predicted"/>
<dbReference type="EMBL" id="UGXD01000002">
    <property type="protein sequence ID" value="SUG33939.1"/>
    <property type="molecule type" value="Genomic_DNA"/>
</dbReference>
<dbReference type="Pfam" id="PF03406">
    <property type="entry name" value="Phage_fiber_2"/>
    <property type="match status" value="1"/>
</dbReference>
<dbReference type="AlphaFoldDB" id="A0A379SWR1"/>
<protein>
    <submittedName>
        <fullName evidence="1">Fels-2 prophage Pin</fullName>
    </submittedName>
</protein>
<evidence type="ECO:0000313" key="1">
    <source>
        <dbReference type="EMBL" id="SUG33939.1"/>
    </source>
</evidence>
<dbReference type="InterPro" id="IPR005068">
    <property type="entry name" value="Phage_lambda_Stf-r2"/>
</dbReference>